<dbReference type="AlphaFoldDB" id="A0A139H187"/>
<organism evidence="2 3">
    <name type="scientific">Pseudocercospora eumusae</name>
    <dbReference type="NCBI Taxonomy" id="321146"/>
    <lineage>
        <taxon>Eukaryota</taxon>
        <taxon>Fungi</taxon>
        <taxon>Dikarya</taxon>
        <taxon>Ascomycota</taxon>
        <taxon>Pezizomycotina</taxon>
        <taxon>Dothideomycetes</taxon>
        <taxon>Dothideomycetidae</taxon>
        <taxon>Mycosphaerellales</taxon>
        <taxon>Mycosphaerellaceae</taxon>
        <taxon>Pseudocercospora</taxon>
    </lineage>
</organism>
<evidence type="ECO:0000256" key="1">
    <source>
        <dbReference type="SAM" id="Coils"/>
    </source>
</evidence>
<protein>
    <submittedName>
        <fullName evidence="2">Uncharacterized protein</fullName>
    </submittedName>
</protein>
<name>A0A139H187_9PEZI</name>
<proteinExistence type="predicted"/>
<evidence type="ECO:0000313" key="3">
    <source>
        <dbReference type="Proteomes" id="UP000070133"/>
    </source>
</evidence>
<dbReference type="OrthoDB" id="3635519at2759"/>
<gene>
    <name evidence="2" type="ORF">AC578_2657</name>
</gene>
<keyword evidence="3" id="KW-1185">Reference proteome</keyword>
<comment type="caution">
    <text evidence="2">The sequence shown here is derived from an EMBL/GenBank/DDBJ whole genome shotgun (WGS) entry which is preliminary data.</text>
</comment>
<sequence length="167" mass="19419">MPLVLRTSTLSLCDQDGRVQECEDVLFKIEELRKQKEEYIKQLAHCEGTINERQRLLSLIDESYNEETIEAMQEALDEHKFFVARHLRNNQALQSGYNDYIIALLRDANPKWLQQRRKSLLAAFNAAEDVHSLIMKRSRLSVHPHGKQRRPGKGLRVVKRISRGGKV</sequence>
<feature type="coiled-coil region" evidence="1">
    <location>
        <begin position="22"/>
        <end position="49"/>
    </location>
</feature>
<reference evidence="2 3" key="1">
    <citation type="submission" date="2015-07" db="EMBL/GenBank/DDBJ databases">
        <title>Comparative genomics of the Sigatoka disease complex on banana suggests a link between parallel evolutionary changes in Pseudocercospora fijiensis and Pseudocercospora eumusae and increased virulence on the banana host.</title>
        <authorList>
            <person name="Chang T.-C."/>
            <person name="Salvucci A."/>
            <person name="Crous P.W."/>
            <person name="Stergiopoulos I."/>
        </authorList>
    </citation>
    <scope>NUCLEOTIDE SEQUENCE [LARGE SCALE GENOMIC DNA]</scope>
    <source>
        <strain evidence="2 3">CBS 114824</strain>
    </source>
</reference>
<keyword evidence="1" id="KW-0175">Coiled coil</keyword>
<accession>A0A139H187</accession>
<evidence type="ECO:0000313" key="2">
    <source>
        <dbReference type="EMBL" id="KXS96171.1"/>
    </source>
</evidence>
<dbReference type="EMBL" id="LFZN01000184">
    <property type="protein sequence ID" value="KXS96171.1"/>
    <property type="molecule type" value="Genomic_DNA"/>
</dbReference>
<dbReference type="Proteomes" id="UP000070133">
    <property type="component" value="Unassembled WGS sequence"/>
</dbReference>